<feature type="domain" description="Lipase" evidence="19">
    <location>
        <begin position="38"/>
        <end position="329"/>
    </location>
</feature>
<sequence>MFRYYLLILLWTSCAVHTGLAEECADFTDLGIHHAIMGTSLDVQLLLFTRANLTCAHALSHDNPFSWPELNASRPTTFIIHGYRPTGSPPGWLEELVRLLLERADLNVIMVDWNRGATNLNYFAAVKNTRKVADNMTAFILKMQERGSPLGLFHLIGVSLGAHISGFVGANLNSSIGRITALDPAGPEFTGKPPDSRLDPTDAEFVDALHTDMDALGFRKPLGHIDFYPNGGSDQPGCPRTILSGTSYFKCDHQRSVYLFMDSINRTCEQIAYPCETYTDFLDGKCLNCDKFEGKGCPVFGYDVTKWKDMLVKRGQTTTFFSTNNWSPFCMTNYRVDIVTWNLETRWGFLKLKLHSKDQQTEANIDHKAAEFKLYSEKSLLAQFDRDLQPVEQVSLSFWTGNLLPPRYKLRVLRIRLTPLNGSNRPLCRYDLLLEENKEVIFRPIPCGDSNF</sequence>
<evidence type="ECO:0000256" key="17">
    <source>
        <dbReference type="RuleBase" id="RU004262"/>
    </source>
</evidence>
<feature type="chain" id="PRO_5044834572" description="Lipase domain-containing protein" evidence="18">
    <location>
        <begin position="22"/>
        <end position="452"/>
    </location>
</feature>
<name>A0ABD1K244_9TELE</name>
<proteinExistence type="inferred from homology"/>
<evidence type="ECO:0000256" key="18">
    <source>
        <dbReference type="SAM" id="SignalP"/>
    </source>
</evidence>
<dbReference type="InterPro" id="IPR029058">
    <property type="entry name" value="AB_hydrolase_fold"/>
</dbReference>
<comment type="caution">
    <text evidence="20">The sequence shown here is derived from an EMBL/GenBank/DDBJ whole genome shotgun (WGS) entry which is preliminary data.</text>
</comment>
<accession>A0ABD1K244</accession>
<dbReference type="AlphaFoldDB" id="A0ABD1K244"/>
<evidence type="ECO:0000256" key="12">
    <source>
        <dbReference type="ARBA" id="ARBA00023180"/>
    </source>
</evidence>
<evidence type="ECO:0000256" key="15">
    <source>
        <dbReference type="PIRSR" id="PIRSR000865-1"/>
    </source>
</evidence>
<dbReference type="GO" id="GO:0005615">
    <property type="term" value="C:extracellular space"/>
    <property type="evidence" value="ECO:0007669"/>
    <property type="project" value="UniProtKB-ARBA"/>
</dbReference>
<dbReference type="EMBL" id="JBHFQA010000009">
    <property type="protein sequence ID" value="KAL2093194.1"/>
    <property type="molecule type" value="Genomic_DNA"/>
</dbReference>
<keyword evidence="4" id="KW-1003">Cell membrane</keyword>
<dbReference type="GO" id="GO:0006654">
    <property type="term" value="P:phosphatidic acid biosynthetic process"/>
    <property type="evidence" value="ECO:0007669"/>
    <property type="project" value="UniProtKB-ARBA"/>
</dbReference>
<dbReference type="PIRSF" id="PIRSF000865">
    <property type="entry name" value="Lipoprotein_lipase_LIPH"/>
    <property type="match status" value="1"/>
</dbReference>
<evidence type="ECO:0000256" key="11">
    <source>
        <dbReference type="ARBA" id="ARBA00023157"/>
    </source>
</evidence>
<gene>
    <name evidence="20" type="ORF">ACEWY4_010506</name>
</gene>
<keyword evidence="8" id="KW-0442">Lipid degradation</keyword>
<keyword evidence="11" id="KW-1015">Disulfide bond</keyword>
<evidence type="ECO:0000256" key="7">
    <source>
        <dbReference type="ARBA" id="ARBA00022801"/>
    </source>
</evidence>
<keyword evidence="16" id="KW-0479">Metal-binding</keyword>
<dbReference type="PANTHER" id="PTHR11610">
    <property type="entry name" value="LIPASE"/>
    <property type="match status" value="1"/>
</dbReference>
<feature type="active site" description="Nucleophile" evidence="15">
    <location>
        <position position="159"/>
    </location>
</feature>
<comment type="function">
    <text evidence="14">Hydrolyzes specifically phosphatidic acid (PA) to produce 2-acyl lysophosphatidic acid (LPA; a potent bioactive lipid mediator) and fatty acid. Does not hydrolyze other phospholipids, like phosphatidylserine (PS), phosphatidylcholine (PC) and phosphatidylethanolamine (PE) or triacylglycerol (TG).</text>
</comment>
<feature type="binding site" evidence="16">
    <location>
        <position position="197"/>
    </location>
    <ligand>
        <name>Ca(2+)</name>
        <dbReference type="ChEBI" id="CHEBI:29108"/>
    </ligand>
</feature>
<dbReference type="InterPro" id="IPR016272">
    <property type="entry name" value="Lipase_LIPH"/>
</dbReference>
<evidence type="ECO:0000256" key="13">
    <source>
        <dbReference type="ARBA" id="ARBA00048637"/>
    </source>
</evidence>
<comment type="similarity">
    <text evidence="3 17">Belongs to the AB hydrolase superfamily. Lipase family.</text>
</comment>
<evidence type="ECO:0000313" key="20">
    <source>
        <dbReference type="EMBL" id="KAL2093194.1"/>
    </source>
</evidence>
<dbReference type="PANTHER" id="PTHR11610:SF12">
    <property type="entry name" value="LIPASE MEMBER H"/>
    <property type="match status" value="1"/>
</dbReference>
<organism evidence="20 21">
    <name type="scientific">Coilia grayii</name>
    <name type="common">Gray's grenadier anchovy</name>
    <dbReference type="NCBI Taxonomy" id="363190"/>
    <lineage>
        <taxon>Eukaryota</taxon>
        <taxon>Metazoa</taxon>
        <taxon>Chordata</taxon>
        <taxon>Craniata</taxon>
        <taxon>Vertebrata</taxon>
        <taxon>Euteleostomi</taxon>
        <taxon>Actinopterygii</taxon>
        <taxon>Neopterygii</taxon>
        <taxon>Teleostei</taxon>
        <taxon>Clupei</taxon>
        <taxon>Clupeiformes</taxon>
        <taxon>Clupeoidei</taxon>
        <taxon>Engraulidae</taxon>
        <taxon>Coilinae</taxon>
        <taxon>Coilia</taxon>
    </lineage>
</organism>
<dbReference type="Pfam" id="PF00151">
    <property type="entry name" value="Lipase"/>
    <property type="match status" value="1"/>
</dbReference>
<dbReference type="GO" id="GO:0004620">
    <property type="term" value="F:phospholipase activity"/>
    <property type="evidence" value="ECO:0007669"/>
    <property type="project" value="UniProtKB-ARBA"/>
</dbReference>
<keyword evidence="12" id="KW-0325">Glycoprotein</keyword>
<dbReference type="GO" id="GO:0005886">
    <property type="term" value="C:plasma membrane"/>
    <property type="evidence" value="ECO:0007669"/>
    <property type="project" value="UniProtKB-SubCell"/>
</dbReference>
<evidence type="ECO:0000256" key="4">
    <source>
        <dbReference type="ARBA" id="ARBA00022475"/>
    </source>
</evidence>
<comment type="subcellular location">
    <subcellularLocation>
        <location evidence="1">Cell membrane</location>
        <topology evidence="1">Peripheral membrane protein</topology>
    </subcellularLocation>
    <subcellularLocation>
        <location evidence="2">Secreted</location>
    </subcellularLocation>
</comment>
<dbReference type="SUPFAM" id="SSF53474">
    <property type="entry name" value="alpha/beta-Hydrolases"/>
    <property type="match status" value="1"/>
</dbReference>
<evidence type="ECO:0000256" key="16">
    <source>
        <dbReference type="PIRSR" id="PIRSR000865-2"/>
    </source>
</evidence>
<feature type="binding site" evidence="16">
    <location>
        <position position="199"/>
    </location>
    <ligand>
        <name>Ca(2+)</name>
        <dbReference type="ChEBI" id="CHEBI:29108"/>
    </ligand>
</feature>
<keyword evidence="10" id="KW-0472">Membrane</keyword>
<keyword evidence="5" id="KW-0964">Secreted</keyword>
<keyword evidence="6 18" id="KW-0732">Signal</keyword>
<evidence type="ECO:0000256" key="5">
    <source>
        <dbReference type="ARBA" id="ARBA00022525"/>
    </source>
</evidence>
<feature type="binding site" evidence="16">
    <location>
        <position position="202"/>
    </location>
    <ligand>
        <name>Ca(2+)</name>
        <dbReference type="ChEBI" id="CHEBI:29108"/>
    </ligand>
</feature>
<keyword evidence="16" id="KW-0106">Calcium</keyword>
<dbReference type="FunFam" id="3.40.50.1820:FF:000063">
    <property type="entry name" value="Lipase member H"/>
    <property type="match status" value="1"/>
</dbReference>
<keyword evidence="21" id="KW-1185">Reference proteome</keyword>
<evidence type="ECO:0000256" key="10">
    <source>
        <dbReference type="ARBA" id="ARBA00023136"/>
    </source>
</evidence>
<evidence type="ECO:0000256" key="6">
    <source>
        <dbReference type="ARBA" id="ARBA00022729"/>
    </source>
</evidence>
<comment type="catalytic activity">
    <reaction evidence="13">
        <text>1-hexadecanoyl-2-(9Z-octadecenoyl)-sn-glycero-3-phosphate + H2O = 2-(9Z-octadecenoyl)-sn-glycero-3-phosphate + hexadecanoate + H(+)</text>
        <dbReference type="Rhea" id="RHEA:40943"/>
        <dbReference type="ChEBI" id="CHEBI:7896"/>
        <dbReference type="ChEBI" id="CHEBI:15377"/>
        <dbReference type="ChEBI" id="CHEBI:15378"/>
        <dbReference type="ChEBI" id="CHEBI:64839"/>
        <dbReference type="ChEBI" id="CHEBI:77593"/>
    </reaction>
    <physiologicalReaction direction="left-to-right" evidence="13">
        <dbReference type="Rhea" id="RHEA:40944"/>
    </physiologicalReaction>
</comment>
<protein>
    <recommendedName>
        <fullName evidence="19">Lipase domain-containing protein</fullName>
    </recommendedName>
</protein>
<evidence type="ECO:0000256" key="8">
    <source>
        <dbReference type="ARBA" id="ARBA00022963"/>
    </source>
</evidence>
<evidence type="ECO:0000256" key="3">
    <source>
        <dbReference type="ARBA" id="ARBA00010701"/>
    </source>
</evidence>
<dbReference type="InterPro" id="IPR033906">
    <property type="entry name" value="Lipase_N"/>
</dbReference>
<dbReference type="GO" id="GO:0008201">
    <property type="term" value="F:heparin binding"/>
    <property type="evidence" value="ECO:0007669"/>
    <property type="project" value="UniProtKB-ARBA"/>
</dbReference>
<evidence type="ECO:0000256" key="14">
    <source>
        <dbReference type="ARBA" id="ARBA00049600"/>
    </source>
</evidence>
<dbReference type="InterPro" id="IPR000734">
    <property type="entry name" value="TAG_lipase"/>
</dbReference>
<evidence type="ECO:0000259" key="19">
    <source>
        <dbReference type="Pfam" id="PF00151"/>
    </source>
</evidence>
<keyword evidence="7" id="KW-0378">Hydrolase</keyword>
<keyword evidence="9" id="KW-0443">Lipid metabolism</keyword>
<feature type="active site" description="Charge relay system" evidence="15">
    <location>
        <position position="253"/>
    </location>
</feature>
<evidence type="ECO:0000313" key="21">
    <source>
        <dbReference type="Proteomes" id="UP001591681"/>
    </source>
</evidence>
<dbReference type="Proteomes" id="UP001591681">
    <property type="component" value="Unassembled WGS sequence"/>
</dbReference>
<dbReference type="PRINTS" id="PR00821">
    <property type="entry name" value="TAGLIPASE"/>
</dbReference>
<dbReference type="GO" id="GO:0016042">
    <property type="term" value="P:lipid catabolic process"/>
    <property type="evidence" value="ECO:0007669"/>
    <property type="project" value="UniProtKB-KW"/>
</dbReference>
<dbReference type="InterPro" id="IPR013818">
    <property type="entry name" value="Lipase"/>
</dbReference>
<feature type="signal peptide" evidence="18">
    <location>
        <begin position="1"/>
        <end position="21"/>
    </location>
</feature>
<feature type="active site" description="Charge relay system" evidence="15">
    <location>
        <position position="183"/>
    </location>
</feature>
<evidence type="ECO:0000256" key="1">
    <source>
        <dbReference type="ARBA" id="ARBA00004202"/>
    </source>
</evidence>
<evidence type="ECO:0000256" key="9">
    <source>
        <dbReference type="ARBA" id="ARBA00023098"/>
    </source>
</evidence>
<reference evidence="20 21" key="1">
    <citation type="submission" date="2024-09" db="EMBL/GenBank/DDBJ databases">
        <title>A chromosome-level genome assembly of Gray's grenadier anchovy, Coilia grayii.</title>
        <authorList>
            <person name="Fu Z."/>
        </authorList>
    </citation>
    <scope>NUCLEOTIDE SEQUENCE [LARGE SCALE GENOMIC DNA]</scope>
    <source>
        <strain evidence="20">G4</strain>
        <tissue evidence="20">Muscle</tissue>
    </source>
</reference>
<dbReference type="Gene3D" id="3.40.50.1820">
    <property type="entry name" value="alpha/beta hydrolase"/>
    <property type="match status" value="1"/>
</dbReference>
<dbReference type="CDD" id="cd00707">
    <property type="entry name" value="Pancreat_lipase_like"/>
    <property type="match status" value="1"/>
</dbReference>
<evidence type="ECO:0000256" key="2">
    <source>
        <dbReference type="ARBA" id="ARBA00004613"/>
    </source>
</evidence>